<reference evidence="1" key="1">
    <citation type="journal article" date="2021" name="Front. Microbiol.">
        <title>Comprehensive Comparative Genomics and Phenotyping of Methylobacterium Species.</title>
        <authorList>
            <person name="Alessa O."/>
            <person name="Ogura Y."/>
            <person name="Fujitani Y."/>
            <person name="Takami H."/>
            <person name="Hayashi T."/>
            <person name="Sahin N."/>
            <person name="Tani A."/>
        </authorList>
    </citation>
    <scope>NUCLEOTIDE SEQUENCE</scope>
    <source>
        <strain evidence="1">DSM 19015</strain>
    </source>
</reference>
<accession>A0ABQ4S5V1</accession>
<proteinExistence type="predicted"/>
<keyword evidence="2" id="KW-1185">Reference proteome</keyword>
<organism evidence="1 2">
    <name type="scientific">Methylobacterium iners</name>
    <dbReference type="NCBI Taxonomy" id="418707"/>
    <lineage>
        <taxon>Bacteria</taxon>
        <taxon>Pseudomonadati</taxon>
        <taxon>Pseudomonadota</taxon>
        <taxon>Alphaproteobacteria</taxon>
        <taxon>Hyphomicrobiales</taxon>
        <taxon>Methylobacteriaceae</taxon>
        <taxon>Methylobacterium</taxon>
    </lineage>
</organism>
<sequence length="62" mass="7159">MAKVFRSWDVDQGWLLPPSLHEFVPPGHMAQFVRDTVREGLDLSALFDTYTEERGNPPHHRA</sequence>
<evidence type="ECO:0000313" key="2">
    <source>
        <dbReference type="Proteomes" id="UP001055125"/>
    </source>
</evidence>
<reference evidence="1" key="2">
    <citation type="submission" date="2021-08" db="EMBL/GenBank/DDBJ databases">
        <authorList>
            <person name="Tani A."/>
            <person name="Ola A."/>
            <person name="Ogura Y."/>
            <person name="Katsura K."/>
            <person name="Hayashi T."/>
        </authorList>
    </citation>
    <scope>NUCLEOTIDE SEQUENCE</scope>
    <source>
        <strain evidence="1">DSM 19015</strain>
    </source>
</reference>
<protein>
    <submittedName>
        <fullName evidence="1">IS1182 family transposase ISMno8</fullName>
    </submittedName>
</protein>
<comment type="caution">
    <text evidence="1">The sequence shown here is derived from an EMBL/GenBank/DDBJ whole genome shotgun (WGS) entry which is preliminary data.</text>
</comment>
<evidence type="ECO:0000313" key="1">
    <source>
        <dbReference type="EMBL" id="GJD97762.1"/>
    </source>
</evidence>
<dbReference type="EMBL" id="BPQP01000107">
    <property type="protein sequence ID" value="GJD97762.1"/>
    <property type="molecule type" value="Genomic_DNA"/>
</dbReference>
<gene>
    <name evidence="1" type="ORF">OCOJLMKI_4995</name>
</gene>
<dbReference type="Proteomes" id="UP001055125">
    <property type="component" value="Unassembled WGS sequence"/>
</dbReference>
<name>A0ABQ4S5V1_9HYPH</name>